<evidence type="ECO:0000256" key="6">
    <source>
        <dbReference type="HAMAP-Rule" id="MF_01345"/>
    </source>
</evidence>
<evidence type="ECO:0000256" key="4">
    <source>
        <dbReference type="ARBA" id="ARBA00022980"/>
    </source>
</evidence>
<dbReference type="PRINTS" id="PR00973">
    <property type="entry name" value="RIBOSOMALS17"/>
</dbReference>
<sequence length="97" mass="11161">MASNEEQQATSATEERNLRKEIIGRVTSSKMDKSITVMVESKMKHPIYGKFVTKSTKFMAHDENNECGEGDTVRIMSTRPLSKNKRWRLVEIVERAK</sequence>
<dbReference type="PANTHER" id="PTHR10744">
    <property type="entry name" value="40S RIBOSOMAL PROTEIN S11 FAMILY MEMBER"/>
    <property type="match status" value="1"/>
</dbReference>
<dbReference type="InterPro" id="IPR000266">
    <property type="entry name" value="Ribosomal_uS17"/>
</dbReference>
<comment type="function">
    <text evidence="6">One of the primary rRNA binding proteins, it binds specifically to the 5'-end of 16S ribosomal RNA.</text>
</comment>
<reference evidence="8 9" key="1">
    <citation type="submission" date="2022-12" db="EMBL/GenBank/DDBJ databases">
        <title>Hymenobacter canadensis sp. nov. isolated from lake water of the Cambridge Bay, Canada.</title>
        <authorList>
            <person name="Kim W.H."/>
            <person name="Lee Y.M."/>
        </authorList>
    </citation>
    <scope>NUCLEOTIDE SEQUENCE [LARGE SCALE GENOMIC DNA]</scope>
    <source>
        <strain evidence="8 9">PAMC 29467</strain>
    </source>
</reference>
<evidence type="ECO:0000313" key="9">
    <source>
        <dbReference type="Proteomes" id="UP001211005"/>
    </source>
</evidence>
<dbReference type="RefSeq" id="WP_269558661.1">
    <property type="nucleotide sequence ID" value="NZ_CP114767.1"/>
</dbReference>
<comment type="similarity">
    <text evidence="1 6">Belongs to the universal ribosomal protein uS17 family.</text>
</comment>
<accession>A0ABY7LNV8</accession>
<evidence type="ECO:0000256" key="5">
    <source>
        <dbReference type="ARBA" id="ARBA00023274"/>
    </source>
</evidence>
<gene>
    <name evidence="6 8" type="primary">rpsQ</name>
    <name evidence="8" type="ORF">O3303_12090</name>
</gene>
<dbReference type="PANTHER" id="PTHR10744:SF1">
    <property type="entry name" value="SMALL RIBOSOMAL SUBUNIT PROTEIN US17M"/>
    <property type="match status" value="1"/>
</dbReference>
<dbReference type="Proteomes" id="UP001211005">
    <property type="component" value="Chromosome"/>
</dbReference>
<comment type="subunit">
    <text evidence="6">Part of the 30S ribosomal subunit.</text>
</comment>
<organism evidence="8 9">
    <name type="scientific">Hymenobacter canadensis</name>
    <dbReference type="NCBI Taxonomy" id="2999067"/>
    <lineage>
        <taxon>Bacteria</taxon>
        <taxon>Pseudomonadati</taxon>
        <taxon>Bacteroidota</taxon>
        <taxon>Cytophagia</taxon>
        <taxon>Cytophagales</taxon>
        <taxon>Hymenobacteraceae</taxon>
        <taxon>Hymenobacter</taxon>
    </lineage>
</organism>
<dbReference type="NCBIfam" id="TIGR03635">
    <property type="entry name" value="uS17_bact"/>
    <property type="match status" value="1"/>
</dbReference>
<dbReference type="SUPFAM" id="SSF50249">
    <property type="entry name" value="Nucleic acid-binding proteins"/>
    <property type="match status" value="1"/>
</dbReference>
<keyword evidence="5 6" id="KW-0687">Ribonucleoprotein</keyword>
<evidence type="ECO:0000313" key="8">
    <source>
        <dbReference type="EMBL" id="WBA40568.1"/>
    </source>
</evidence>
<name>A0ABY7LNV8_9BACT</name>
<keyword evidence="3 6" id="KW-0694">RNA-binding</keyword>
<dbReference type="NCBIfam" id="NF004123">
    <property type="entry name" value="PRK05610.1"/>
    <property type="match status" value="1"/>
</dbReference>
<dbReference type="HAMAP" id="MF_01345_B">
    <property type="entry name" value="Ribosomal_uS17_B"/>
    <property type="match status" value="1"/>
</dbReference>
<feature type="compositionally biased region" description="Polar residues" evidence="7">
    <location>
        <begin position="1"/>
        <end position="12"/>
    </location>
</feature>
<dbReference type="Pfam" id="PF00366">
    <property type="entry name" value="Ribosomal_S17"/>
    <property type="match status" value="1"/>
</dbReference>
<proteinExistence type="inferred from homology"/>
<dbReference type="InterPro" id="IPR012340">
    <property type="entry name" value="NA-bd_OB-fold"/>
</dbReference>
<evidence type="ECO:0000256" key="7">
    <source>
        <dbReference type="SAM" id="MobiDB-lite"/>
    </source>
</evidence>
<dbReference type="CDD" id="cd00364">
    <property type="entry name" value="Ribosomal_uS17"/>
    <property type="match status" value="1"/>
</dbReference>
<keyword evidence="9" id="KW-1185">Reference proteome</keyword>
<feature type="region of interest" description="Disordered" evidence="7">
    <location>
        <begin position="1"/>
        <end position="20"/>
    </location>
</feature>
<keyword evidence="2 6" id="KW-0699">rRNA-binding</keyword>
<dbReference type="Gene3D" id="2.40.50.140">
    <property type="entry name" value="Nucleic acid-binding proteins"/>
    <property type="match status" value="1"/>
</dbReference>
<evidence type="ECO:0000256" key="3">
    <source>
        <dbReference type="ARBA" id="ARBA00022884"/>
    </source>
</evidence>
<keyword evidence="4 6" id="KW-0689">Ribosomal protein</keyword>
<dbReference type="InterPro" id="IPR019984">
    <property type="entry name" value="Ribosomal_uS17_bact/chlr"/>
</dbReference>
<protein>
    <recommendedName>
        <fullName evidence="6">Small ribosomal subunit protein uS17</fullName>
    </recommendedName>
</protein>
<dbReference type="EMBL" id="CP114767">
    <property type="protein sequence ID" value="WBA40568.1"/>
    <property type="molecule type" value="Genomic_DNA"/>
</dbReference>
<evidence type="ECO:0000256" key="1">
    <source>
        <dbReference type="ARBA" id="ARBA00010254"/>
    </source>
</evidence>
<dbReference type="GO" id="GO:0005840">
    <property type="term" value="C:ribosome"/>
    <property type="evidence" value="ECO:0007669"/>
    <property type="project" value="UniProtKB-KW"/>
</dbReference>
<evidence type="ECO:0000256" key="2">
    <source>
        <dbReference type="ARBA" id="ARBA00022730"/>
    </source>
</evidence>